<feature type="compositionally biased region" description="Basic and acidic residues" evidence="1">
    <location>
        <begin position="363"/>
        <end position="377"/>
    </location>
</feature>
<feature type="region of interest" description="Disordered" evidence="1">
    <location>
        <begin position="448"/>
        <end position="511"/>
    </location>
</feature>
<evidence type="ECO:0000313" key="2">
    <source>
        <dbReference type="EMBL" id="KFG43066.1"/>
    </source>
</evidence>
<organism evidence="2 3">
    <name type="scientific">Toxoplasma gondii GAB2-2007-GAL-DOM2</name>
    <dbReference type="NCBI Taxonomy" id="1130820"/>
    <lineage>
        <taxon>Eukaryota</taxon>
        <taxon>Sar</taxon>
        <taxon>Alveolata</taxon>
        <taxon>Apicomplexa</taxon>
        <taxon>Conoidasida</taxon>
        <taxon>Coccidia</taxon>
        <taxon>Eucoccidiorida</taxon>
        <taxon>Eimeriorina</taxon>
        <taxon>Sarcocystidae</taxon>
        <taxon>Toxoplasma</taxon>
    </lineage>
</organism>
<dbReference type="OrthoDB" id="329657at2759"/>
<reference evidence="2 3" key="1">
    <citation type="submission" date="2014-02" db="EMBL/GenBank/DDBJ databases">
        <authorList>
            <person name="Sibley D."/>
            <person name="Venepally P."/>
            <person name="Karamycheva S."/>
            <person name="Hadjithomas M."/>
            <person name="Khan A."/>
            <person name="Brunk B."/>
            <person name="Roos D."/>
            <person name="Caler E."/>
            <person name="Lorenzi H."/>
        </authorList>
    </citation>
    <scope>NUCLEOTIDE SEQUENCE [LARGE SCALE GENOMIC DNA]</scope>
    <source>
        <strain evidence="2 3">GAB2-2007-GAL-DOM2</strain>
    </source>
</reference>
<evidence type="ECO:0000256" key="1">
    <source>
        <dbReference type="SAM" id="MobiDB-lite"/>
    </source>
</evidence>
<comment type="caution">
    <text evidence="2">The sequence shown here is derived from an EMBL/GenBank/DDBJ whole genome shotgun (WGS) entry which is preliminary data.</text>
</comment>
<feature type="compositionally biased region" description="Basic and acidic residues" evidence="1">
    <location>
        <begin position="451"/>
        <end position="466"/>
    </location>
</feature>
<accession>A0A086KF98</accession>
<gene>
    <name evidence="2" type="ORF">TGDOM2_273050</name>
</gene>
<name>A0A086KF98_TOXGO</name>
<evidence type="ECO:0000313" key="3">
    <source>
        <dbReference type="Proteomes" id="UP000028837"/>
    </source>
</evidence>
<feature type="region of interest" description="Disordered" evidence="1">
    <location>
        <begin position="233"/>
        <end position="259"/>
    </location>
</feature>
<feature type="region of interest" description="Disordered" evidence="1">
    <location>
        <begin position="20"/>
        <end position="47"/>
    </location>
</feature>
<proteinExistence type="predicted"/>
<dbReference type="EMBL" id="AHZU02000551">
    <property type="protein sequence ID" value="KFG43066.1"/>
    <property type="molecule type" value="Genomic_DNA"/>
</dbReference>
<dbReference type="AlphaFoldDB" id="A0A086KF98"/>
<sequence>MRIRPGVSRSSFLLRGRLLQQKPKKQTRGTPGSPRQGARLQKSSKPTRPQLVGRVYFSRPGRWGFFSPCKMFLRTLSTTQENDTVASIRSDLLFKHSKTASKEVIYCGKWADVLNFVRQEDVITLTYRNADTACSAGDNTPLCLGDPERDLDVVVHRIFPETRAVMCASLSGDVVQRMEQHAAENYSPQWTHSGIEIDENLLKETNQPQTQDSGGRRPIGSTYFPAGLEEISQRLRSRTSSEPRPACGSPATRPAARGGRKLLEVPAAEQCRNASHRAKQTSTVHISGHIQRCYRQRAESDGMQNAGPVFREPYTARVDSQPESLPPELLEAFELLQQVTPSVERNNGFERKTSKPSGSRLHSVHENPSKYPADRLQGKPGDQMCYLSGETKGSSVRPLRNPATMGISNEPYVRLPETQNPYTRQMFPPPDGTWDMPSNFHAIADGTLHSSPRERCKESRNPHENGRSLGATSAENHRIPLAGEGLQYRSGGTHGAEGGSTENRGPPEAEFTYNFSGKPVALFYPEIYPDRLVMTNEATDVPASFSPNLSGQVQRPCAVSMSWVPGMLEGPATFSSTWVRSDGRQVGIEPLMQSRVSISPGLHQTRSLIDKWQLLQTQIGGSRLLQSATLRPVNRTSAVPGF</sequence>
<feature type="region of interest" description="Disordered" evidence="1">
    <location>
        <begin position="345"/>
        <end position="381"/>
    </location>
</feature>
<dbReference type="VEuPathDB" id="ToxoDB:TGDOM2_273050"/>
<protein>
    <submittedName>
        <fullName evidence="2">Uncharacterized protein</fullName>
    </submittedName>
</protein>
<dbReference type="Proteomes" id="UP000028837">
    <property type="component" value="Unassembled WGS sequence"/>
</dbReference>